<organism evidence="2 3">
    <name type="scientific">Xenoophorus captivus</name>
    <dbReference type="NCBI Taxonomy" id="1517983"/>
    <lineage>
        <taxon>Eukaryota</taxon>
        <taxon>Metazoa</taxon>
        <taxon>Chordata</taxon>
        <taxon>Craniata</taxon>
        <taxon>Vertebrata</taxon>
        <taxon>Euteleostomi</taxon>
        <taxon>Actinopterygii</taxon>
        <taxon>Neopterygii</taxon>
        <taxon>Teleostei</taxon>
        <taxon>Neoteleostei</taxon>
        <taxon>Acanthomorphata</taxon>
        <taxon>Ovalentaria</taxon>
        <taxon>Atherinomorphae</taxon>
        <taxon>Cyprinodontiformes</taxon>
        <taxon>Goodeidae</taxon>
        <taxon>Xenoophorus</taxon>
    </lineage>
</organism>
<evidence type="ECO:0000313" key="3">
    <source>
        <dbReference type="Proteomes" id="UP001434883"/>
    </source>
</evidence>
<feature type="compositionally biased region" description="Basic and acidic residues" evidence="1">
    <location>
        <begin position="128"/>
        <end position="141"/>
    </location>
</feature>
<reference evidence="2 3" key="1">
    <citation type="submission" date="2021-06" db="EMBL/GenBank/DDBJ databases">
        <authorList>
            <person name="Palmer J.M."/>
        </authorList>
    </citation>
    <scope>NUCLEOTIDE SEQUENCE [LARGE SCALE GENOMIC DNA]</scope>
    <source>
        <strain evidence="2 3">XC_2019</strain>
        <tissue evidence="2">Muscle</tissue>
    </source>
</reference>
<protein>
    <submittedName>
        <fullName evidence="2">Uncharacterized protein</fullName>
    </submittedName>
</protein>
<accession>A0ABV0QY10</accession>
<evidence type="ECO:0000313" key="2">
    <source>
        <dbReference type="EMBL" id="MEQ2200734.1"/>
    </source>
</evidence>
<sequence length="179" mass="19296">MGLPKQNRNFFKTRTRPSSSNGTLLRKLVVIGRFGGALSVAFQAAGAYSKAGVSAPPLGVFVPSPRFPHSPTEQKIRAAFWGAASSGLTLSPTVAFLMEIGENPTPANRSPRGGERRKRRALGSAAGRENESRTDAEDTERPSVPQRTYRHFVFAAVKAHPLAAPFLIPIPMKTVWGSN</sequence>
<proteinExistence type="predicted"/>
<dbReference type="EMBL" id="JAHRIN010026437">
    <property type="protein sequence ID" value="MEQ2200734.1"/>
    <property type="molecule type" value="Genomic_DNA"/>
</dbReference>
<evidence type="ECO:0000256" key="1">
    <source>
        <dbReference type="SAM" id="MobiDB-lite"/>
    </source>
</evidence>
<dbReference type="Proteomes" id="UP001434883">
    <property type="component" value="Unassembled WGS sequence"/>
</dbReference>
<keyword evidence="3" id="KW-1185">Reference proteome</keyword>
<gene>
    <name evidence="2" type="ORF">XENOCAPTIV_002292</name>
</gene>
<feature type="region of interest" description="Disordered" evidence="1">
    <location>
        <begin position="102"/>
        <end position="144"/>
    </location>
</feature>
<name>A0ABV0QY10_9TELE</name>
<comment type="caution">
    <text evidence="2">The sequence shown here is derived from an EMBL/GenBank/DDBJ whole genome shotgun (WGS) entry which is preliminary data.</text>
</comment>